<accession>A0A7H9SL27</accession>
<evidence type="ECO:0000256" key="4">
    <source>
        <dbReference type="ARBA" id="ARBA00022692"/>
    </source>
</evidence>
<dbReference type="GO" id="GO:0005319">
    <property type="term" value="F:lipid transporter activity"/>
    <property type="evidence" value="ECO:0007669"/>
    <property type="project" value="TreeGrafter"/>
</dbReference>
<dbReference type="Pfam" id="PF00005">
    <property type="entry name" value="ABC_tran"/>
    <property type="match status" value="2"/>
</dbReference>
<proteinExistence type="evidence at transcript level"/>
<dbReference type="Pfam" id="PF12698">
    <property type="entry name" value="ABC2_membrane_3"/>
    <property type="match status" value="2"/>
</dbReference>
<feature type="transmembrane region" description="Helical" evidence="10">
    <location>
        <begin position="29"/>
        <end position="49"/>
    </location>
</feature>
<feature type="domain" description="ABC transporter" evidence="11">
    <location>
        <begin position="823"/>
        <end position="1053"/>
    </location>
</feature>
<feature type="transmembrane region" description="Helical" evidence="10">
    <location>
        <begin position="571"/>
        <end position="593"/>
    </location>
</feature>
<dbReference type="CDD" id="cd03263">
    <property type="entry name" value="ABC_subfamily_A"/>
    <property type="match status" value="2"/>
</dbReference>
<dbReference type="FunFam" id="3.40.50.300:FF:000335">
    <property type="entry name" value="ATP binding cassette subfamily A member 5"/>
    <property type="match status" value="1"/>
</dbReference>
<dbReference type="GO" id="GO:0005524">
    <property type="term" value="F:ATP binding"/>
    <property type="evidence" value="ECO:0007669"/>
    <property type="project" value="UniProtKB-KW"/>
</dbReference>
<keyword evidence="6" id="KW-0547">Nucleotide-binding</keyword>
<evidence type="ECO:0000256" key="5">
    <source>
        <dbReference type="ARBA" id="ARBA00022737"/>
    </source>
</evidence>
<feature type="transmembrane region" description="Helical" evidence="10">
    <location>
        <begin position="1751"/>
        <end position="1773"/>
    </location>
</feature>
<dbReference type="GO" id="GO:0016887">
    <property type="term" value="F:ATP hydrolysis activity"/>
    <property type="evidence" value="ECO:0007669"/>
    <property type="project" value="InterPro"/>
</dbReference>
<evidence type="ECO:0000256" key="7">
    <source>
        <dbReference type="ARBA" id="ARBA00022840"/>
    </source>
</evidence>
<dbReference type="PANTHER" id="PTHR19229">
    <property type="entry name" value="ATP-BINDING CASSETTE TRANSPORTER SUBFAMILY A ABCA"/>
    <property type="match status" value="1"/>
</dbReference>
<dbReference type="GO" id="GO:0016020">
    <property type="term" value="C:membrane"/>
    <property type="evidence" value="ECO:0007669"/>
    <property type="project" value="UniProtKB-SubCell"/>
</dbReference>
<keyword evidence="9 10" id="KW-0472">Membrane</keyword>
<feature type="transmembrane region" description="Helical" evidence="10">
    <location>
        <begin position="1662"/>
        <end position="1684"/>
    </location>
</feature>
<keyword evidence="3" id="KW-0813">Transport</keyword>
<evidence type="ECO:0000256" key="3">
    <source>
        <dbReference type="ARBA" id="ARBA00022448"/>
    </source>
</evidence>
<dbReference type="InterPro" id="IPR013525">
    <property type="entry name" value="ABC2_TM"/>
</dbReference>
<dbReference type="SUPFAM" id="SSF52540">
    <property type="entry name" value="P-loop containing nucleoside triphosphate hydrolases"/>
    <property type="match status" value="2"/>
</dbReference>
<dbReference type="InterPro" id="IPR017871">
    <property type="entry name" value="ABC_transporter-like_CS"/>
</dbReference>
<dbReference type="InterPro" id="IPR003439">
    <property type="entry name" value="ABC_transporter-like_ATP-bd"/>
</dbReference>
<feature type="transmembrane region" description="Helical" evidence="10">
    <location>
        <begin position="634"/>
        <end position="655"/>
    </location>
</feature>
<evidence type="ECO:0000313" key="12">
    <source>
        <dbReference type="EMBL" id="QNH67857.1"/>
    </source>
</evidence>
<dbReference type="Gene3D" id="3.40.50.300">
    <property type="entry name" value="P-loop containing nucleotide triphosphate hydrolases"/>
    <property type="match status" value="2"/>
</dbReference>
<feature type="domain" description="ABC transporter" evidence="11">
    <location>
        <begin position="1826"/>
        <end position="2066"/>
    </location>
</feature>
<name>A0A7H9SL27_9BILA</name>
<keyword evidence="4 10" id="KW-0812">Transmembrane</keyword>
<organism evidence="12">
    <name type="scientific">Brachionus rotundiformis</name>
    <dbReference type="NCBI Taxonomy" id="96890"/>
    <lineage>
        <taxon>Eukaryota</taxon>
        <taxon>Metazoa</taxon>
        <taxon>Spiralia</taxon>
        <taxon>Gnathifera</taxon>
        <taxon>Rotifera</taxon>
        <taxon>Eurotatoria</taxon>
        <taxon>Monogononta</taxon>
        <taxon>Pseudotrocha</taxon>
        <taxon>Ploima</taxon>
        <taxon>Brachionidae</taxon>
        <taxon>Brachionus</taxon>
    </lineage>
</organism>
<feature type="transmembrane region" description="Helical" evidence="10">
    <location>
        <begin position="1696"/>
        <end position="1717"/>
    </location>
</feature>
<evidence type="ECO:0000256" key="8">
    <source>
        <dbReference type="ARBA" id="ARBA00022989"/>
    </source>
</evidence>
<dbReference type="InterPro" id="IPR027417">
    <property type="entry name" value="P-loop_NTPase"/>
</dbReference>
<comment type="subcellular location">
    <subcellularLocation>
        <location evidence="1">Membrane</location>
        <topology evidence="1">Multi-pass membrane protein</topology>
    </subcellularLocation>
</comment>
<feature type="transmembrane region" description="Helical" evidence="10">
    <location>
        <begin position="1551"/>
        <end position="1574"/>
    </location>
</feature>
<keyword evidence="8 10" id="KW-1133">Transmembrane helix</keyword>
<evidence type="ECO:0000256" key="9">
    <source>
        <dbReference type="ARBA" id="ARBA00023136"/>
    </source>
</evidence>
<evidence type="ECO:0000259" key="11">
    <source>
        <dbReference type="PROSITE" id="PS50893"/>
    </source>
</evidence>
<dbReference type="PROSITE" id="PS50893">
    <property type="entry name" value="ABC_TRANSPORTER_2"/>
    <property type="match status" value="2"/>
</dbReference>
<dbReference type="PROSITE" id="PS00211">
    <property type="entry name" value="ABC_TRANSPORTER_1"/>
    <property type="match status" value="1"/>
</dbReference>
<dbReference type="InterPro" id="IPR003593">
    <property type="entry name" value="AAA+_ATPase"/>
</dbReference>
<keyword evidence="5" id="KW-0677">Repeat</keyword>
<reference evidence="12" key="1">
    <citation type="journal article" date="2020" name="Comp. Biochem. Physiol. Part D Genomics Proteomics">
        <title>The genome of the marine monogonont rotifer Brachionus rotundiformis and insight into species-specific detoxification components in Brachionus spp.</title>
        <authorList>
            <person name="Kang H.M."/>
            <person name="Kim M.S."/>
            <person name="Choi B.S."/>
            <person name="Kim D.H."/>
            <person name="Kim H.J."/>
            <person name="Hwang U.K."/>
            <person name="Hagiwara A."/>
            <person name="Lee J.S."/>
        </authorList>
    </citation>
    <scope>NUCLEOTIDE SEQUENCE</scope>
</reference>
<reference evidence="12" key="2">
    <citation type="submission" date="2020-05" db="EMBL/GenBank/DDBJ databases">
        <authorList>
            <person name="Kang H.-M."/>
            <person name="Kim M.-S."/>
            <person name="Lee J.-S."/>
        </authorList>
    </citation>
    <scope>NUCLEOTIDE SEQUENCE</scope>
</reference>
<evidence type="ECO:0000256" key="6">
    <source>
        <dbReference type="ARBA" id="ARBA00022741"/>
    </source>
</evidence>
<feature type="transmembrane region" description="Helical" evidence="10">
    <location>
        <begin position="528"/>
        <end position="550"/>
    </location>
</feature>
<protein>
    <submittedName>
        <fullName evidence="12">ATP-binding cassette transporter subfamily A member 2</fullName>
    </submittedName>
</protein>
<feature type="transmembrane region" description="Helical" evidence="10">
    <location>
        <begin position="712"/>
        <end position="735"/>
    </location>
</feature>
<comment type="similarity">
    <text evidence="2">Belongs to the ABC transporter superfamily. ABCA family.</text>
</comment>
<sequence>MKVQSVFKKFLHQLKLLLWKNFITKKRKLVVFIFELTVPLVLFLIMFAIRTKQKAKPVDTVYFNAWPLPSAGFIPLMQSFCRPEHGVRNENGFIEYPNSTARQMLMKVDQMLKSNYFKNLFESDNSSSNSEMIIDRNKTEPNFVDSKHNEAFNARSCDWTGEGIQKWICKLAQRDLNNMDKSETKEFISEMEQALEDLSQLSAYFPTGQCTSKNPDKIIEEASQKKSPHRPESILTMNSESKDQKLKDTFNKNRGFGALWFAMQDTFCGPTEHVDSNQTDSSFDSLNLSFEQTRSLSIIFDVIYNNPVILYSPNSSLITDKLIKKANQTFELIDKINKFSRDWLNNSQSLRLLIKNQTQNVTDNVYIKSKNEKLMDQIDTIDSAACSWLWLMSGANLNIFKGFNDEEDLVEYFLNQAYFDNVTVIASLVFDVKNTSAKLDPFIKYKIRQNASFTYTTKKIRERYWYPSPRDWDYYYYLFGFVWLQDLIDRAIIDYHSNRTVLEPGSFLNQMPYPCYMIDNFLKMIQHVMPLCLAISFVYTVSMLTQTIVHEKEMRLREVMKIMGLNNTVHLIAWFITYFLQFTLIMAVVTGLLHYGKILSHSDPLLIFFLLEIFATATICFSFLVSSLYSKAKLAAASAGILYFLSYVPCMYITIREDVALEIIPSWAKDLACLLSTSAFGISSKYIAFFENDGAGLQWHNLNKSPLENDNYNCLNCIIIMTIDCVVYLILAWYIENVNPSYGIPLPWYYPLKLNFWTGKQEFIYKQKEPIWQRVKNHFRKDKLSYVEFDQDKLINASSENNGKRSKRNDLFEAEPNGLNIGVSIRNLFKKFGTSKLAVDNLSLNFYENQITSFLGHNGAGKTTTMSILTGLLPATSGTAFIYDKDIRTDINEIRKNLGFCPQHNVLFDNLTVEEHLWFYAKIKFINDAAINELIENFLVDTDLAKKRKNLVHTLSGGMQRKLSVAISFVGDANLVILDEPTAGVDPHARRAIWDLLLKYKQGRTIILSTHHMDEAELLGDRIAIISNGELQCCGTSLFLKNALGEGNNLTLVKDCELINQDLDIYQEELRKSGPESPIIRSLQNLAEISLITSESIAYLLQDKYINEILSVIKRFVPSAFLKNVTLREYQFVLPLHERSNPRYWDLFKELEKNLVRLRIKCYGVHDVSLEEIFVKAVELKASSKKNDQSDEEKSPVDLSLYNIDYIYSDLETGYRAYFKQVKSLVIKKYLYNKRNWKSLLTQIILPACFVSIAMTVALSAPGFLDLPPLELSPAQFYPLTKPDGIYIPFSHNPNMTSEFGTKSASSTDIVQSFYNIVGIGSTCTLNQKNLSFSDIINRNYENSGSVFNQSYFGNTKYCQLVFNKNSDIDMKNFPITNITFRSKVSKKKFNSYTPKCQCMEDNSGFVCSQGFEIPPSFKTITHETLLNISGENETDYYLSTTDMYRLKRYGGLGFDKDRILDNYQDSSEHVQNLDKQRVARIWYNNKGFHAMPVFLNVLNNAILRANVRKNFNQSDANFRPNEYGITVINHPMNQTNNYLSTEYLLQGSDVLISIFTIVAMSFVNASFVLFLVYERSIKSLHLQFLMGLNPFLYWVTNFIWDMINYMLPASCVIIIFKIFDVPAYVHGSNYTAVILLFLFYGWSVSPLMYPMTFIFKEPSSAYIFLIVINLFTGITCVESSFLLQVFSFDSQLKFVFDFVKVAFLIFPPYCLGRGLIDIAYNDYYNTFYTKTGQISKIKSPFEWEITTRNLVAMACIGFISWIFTLLLEYEFFKFKWIKWNNKEQEKLVYTSKNEDSDVKSERLRVENGRVNNDQLILKSLRKAYSKLTDYSSNFFFKKKNKFIAVKNISFGIPEGECFGLLGVNGAGKTTTFKMLTADLSPSSGEILIRGSANFLNALVNKKLFWSKIGYCPQFDALYDELTPNEHIRLFARIKGVKTKYENILSSSLLERLDLVQYGNRPVGELSLGNKRKLSTAIALVGNPSILFLDEPTSGQDPVARRKLWQEILNLTRIKKKSVLLTSHSMEECESLCTRLAIMVDGSFRCIGSVQHLKTKFGDGYTLTVKLKEMPNYLANISNESGKDQGTSSKSDYFGPVNNKYVCMILKELKENIDPYCKLKERNFNNVYQFELRTPESESYDIGNIYRIIELNKLKFNICDYSLSQNTLDNVFINFVREQTLKKEELVDDSEEEIENRRCNKKFFNTEMIKLADDVLIDDISDNLIDFDSFCSSKLVLNQSSLDSSAMLKNSSCKDLLGSILNDDVSSV</sequence>
<dbReference type="InterPro" id="IPR026082">
    <property type="entry name" value="ABCA"/>
</dbReference>
<feature type="transmembrane region" description="Helical" evidence="10">
    <location>
        <begin position="605"/>
        <end position="625"/>
    </location>
</feature>
<evidence type="ECO:0000256" key="2">
    <source>
        <dbReference type="ARBA" id="ARBA00008869"/>
    </source>
</evidence>
<evidence type="ECO:0000256" key="10">
    <source>
        <dbReference type="SAM" id="Phobius"/>
    </source>
</evidence>
<dbReference type="EMBL" id="MT524802">
    <property type="protein sequence ID" value="QNH67857.1"/>
    <property type="molecule type" value="mRNA"/>
</dbReference>
<dbReference type="PANTHER" id="PTHR19229:SF36">
    <property type="entry name" value="ATP-BINDING CASSETTE SUB-FAMILY A MEMBER 2"/>
    <property type="match status" value="1"/>
</dbReference>
<dbReference type="GO" id="GO:0140359">
    <property type="term" value="F:ABC-type transporter activity"/>
    <property type="evidence" value="ECO:0007669"/>
    <property type="project" value="InterPro"/>
</dbReference>
<evidence type="ECO:0000256" key="1">
    <source>
        <dbReference type="ARBA" id="ARBA00004141"/>
    </source>
</evidence>
<dbReference type="SMART" id="SM00382">
    <property type="entry name" value="AAA"/>
    <property type="match status" value="2"/>
</dbReference>
<feature type="transmembrane region" description="Helical" evidence="10">
    <location>
        <begin position="1633"/>
        <end position="1656"/>
    </location>
</feature>
<keyword evidence="7 12" id="KW-0067">ATP-binding</keyword>
<dbReference type="FunFam" id="3.40.50.300:FF:000298">
    <property type="entry name" value="ATP-binding cassette sub-family A member 12"/>
    <property type="match status" value="1"/>
</dbReference>